<dbReference type="EMBL" id="JAPMOS010000002">
    <property type="protein sequence ID" value="KAJ4462760.1"/>
    <property type="molecule type" value="Genomic_DNA"/>
</dbReference>
<protein>
    <submittedName>
        <fullName evidence="2">Cyclin-dependent protein</fullName>
    </submittedName>
</protein>
<dbReference type="PANTHER" id="PTHR15615">
    <property type="match status" value="1"/>
</dbReference>
<gene>
    <name evidence="2" type="ORF">PAPYR_781</name>
</gene>
<proteinExistence type="predicted"/>
<evidence type="ECO:0000313" key="2">
    <source>
        <dbReference type="EMBL" id="KAJ4462760.1"/>
    </source>
</evidence>
<evidence type="ECO:0000256" key="1">
    <source>
        <dbReference type="SAM" id="MobiDB-lite"/>
    </source>
</evidence>
<dbReference type="Proteomes" id="UP001141327">
    <property type="component" value="Unassembled WGS sequence"/>
</dbReference>
<organism evidence="2 3">
    <name type="scientific">Paratrimastix pyriformis</name>
    <dbReference type="NCBI Taxonomy" id="342808"/>
    <lineage>
        <taxon>Eukaryota</taxon>
        <taxon>Metamonada</taxon>
        <taxon>Preaxostyla</taxon>
        <taxon>Paratrimastigidae</taxon>
        <taxon>Paratrimastix</taxon>
    </lineage>
</organism>
<dbReference type="InterPro" id="IPR013922">
    <property type="entry name" value="Cyclin_PHO80-like"/>
</dbReference>
<feature type="compositionally biased region" description="Polar residues" evidence="1">
    <location>
        <begin position="225"/>
        <end position="243"/>
    </location>
</feature>
<dbReference type="Gene3D" id="1.10.472.10">
    <property type="entry name" value="Cyclin-like"/>
    <property type="match status" value="1"/>
</dbReference>
<dbReference type="SUPFAM" id="SSF47954">
    <property type="entry name" value="Cyclin-like"/>
    <property type="match status" value="1"/>
</dbReference>
<evidence type="ECO:0000313" key="3">
    <source>
        <dbReference type="Proteomes" id="UP001141327"/>
    </source>
</evidence>
<dbReference type="InterPro" id="IPR036915">
    <property type="entry name" value="Cyclin-like_sf"/>
</dbReference>
<sequence>MQQNSAPSLTQPASVDIYRVLAGVLTKLVMRNDAMAQGRSAPIEPSPFNALTPPEISIEEYLGRLLKYMACSEACTILALIYIDRVIQFNNQSFVLTSLNIHRLLITSMVVAAKFFDDRYYTNLYYAQVGGISVAELNTMELDFLFLINFSLHVSEDHYRRYFSELKKHAASRHAAIPAPVPQWAVVPTSARRPSSARHPMEIEAAPAGSGFAQPQQAGPLGGTPQATGQSSPISVQQQTPPVSATGPVGTLVYAHAPAGAPVYAAPLLTAPTGYPVNVMLGYPMGGAPLAKAQAQAQAPAPYGAKPYASYPVPYMGMPMSVAPMQPQSPQQSQ</sequence>
<accession>A0ABQ8UUG2</accession>
<feature type="region of interest" description="Disordered" evidence="1">
    <location>
        <begin position="208"/>
        <end position="243"/>
    </location>
</feature>
<name>A0ABQ8UUG2_9EUKA</name>
<reference evidence="2" key="1">
    <citation type="journal article" date="2022" name="bioRxiv">
        <title>Genomics of Preaxostyla Flagellates Illuminates Evolutionary Transitions and the Path Towards Mitochondrial Loss.</title>
        <authorList>
            <person name="Novak L.V.F."/>
            <person name="Treitli S.C."/>
            <person name="Pyrih J."/>
            <person name="Halakuc P."/>
            <person name="Pipaliya S.V."/>
            <person name="Vacek V."/>
            <person name="Brzon O."/>
            <person name="Soukal P."/>
            <person name="Eme L."/>
            <person name="Dacks J.B."/>
            <person name="Karnkowska A."/>
            <person name="Elias M."/>
            <person name="Hampl V."/>
        </authorList>
    </citation>
    <scope>NUCLEOTIDE SEQUENCE</scope>
    <source>
        <strain evidence="2">RCP-MX</strain>
    </source>
</reference>
<dbReference type="PANTHER" id="PTHR15615:SF108">
    <property type="entry name" value="PROTEIN CNPPD1"/>
    <property type="match status" value="1"/>
</dbReference>
<dbReference type="Pfam" id="PF08613">
    <property type="entry name" value="Cyclin"/>
    <property type="match status" value="1"/>
</dbReference>
<keyword evidence="3" id="KW-1185">Reference proteome</keyword>
<comment type="caution">
    <text evidence="2">The sequence shown here is derived from an EMBL/GenBank/DDBJ whole genome shotgun (WGS) entry which is preliminary data.</text>
</comment>